<reference evidence="3 4" key="1">
    <citation type="submission" date="2011-02" db="EMBL/GenBank/DDBJ databases">
        <title>The Genome Sequence of Sphaeroforma arctica JP610.</title>
        <authorList>
            <consortium name="The Broad Institute Genome Sequencing Platform"/>
            <person name="Russ C."/>
            <person name="Cuomo C."/>
            <person name="Young S.K."/>
            <person name="Zeng Q."/>
            <person name="Gargeya S."/>
            <person name="Alvarado L."/>
            <person name="Berlin A."/>
            <person name="Chapman S.B."/>
            <person name="Chen Z."/>
            <person name="Freedman E."/>
            <person name="Gellesch M."/>
            <person name="Goldberg J."/>
            <person name="Griggs A."/>
            <person name="Gujja S."/>
            <person name="Heilman E."/>
            <person name="Heiman D."/>
            <person name="Howarth C."/>
            <person name="Mehta T."/>
            <person name="Neiman D."/>
            <person name="Pearson M."/>
            <person name="Roberts A."/>
            <person name="Saif S."/>
            <person name="Shea T."/>
            <person name="Shenoy N."/>
            <person name="Sisk P."/>
            <person name="Stolte C."/>
            <person name="Sykes S."/>
            <person name="White J."/>
            <person name="Yandava C."/>
            <person name="Burger G."/>
            <person name="Gray M.W."/>
            <person name="Holland P.W.H."/>
            <person name="King N."/>
            <person name="Lang F.B.F."/>
            <person name="Roger A.J."/>
            <person name="Ruiz-Trillo I."/>
            <person name="Haas B."/>
            <person name="Nusbaum C."/>
            <person name="Birren B."/>
        </authorList>
    </citation>
    <scope>NUCLEOTIDE SEQUENCE [LARGE SCALE GENOMIC DNA]</scope>
    <source>
        <strain evidence="3 4">JP610</strain>
    </source>
</reference>
<accession>A0A0L0GDM9</accession>
<dbReference type="PROSITE" id="PS50231">
    <property type="entry name" value="RICIN_B_LECTIN"/>
    <property type="match status" value="1"/>
</dbReference>
<proteinExistence type="predicted"/>
<feature type="compositionally biased region" description="Polar residues" evidence="1">
    <location>
        <begin position="113"/>
        <end position="126"/>
    </location>
</feature>
<gene>
    <name evidence="3" type="ORF">SARC_00889</name>
</gene>
<dbReference type="GeneID" id="25901393"/>
<dbReference type="SUPFAM" id="SSF50370">
    <property type="entry name" value="Ricin B-like lectins"/>
    <property type="match status" value="1"/>
</dbReference>
<evidence type="ECO:0000256" key="2">
    <source>
        <dbReference type="SAM" id="SignalP"/>
    </source>
</evidence>
<protein>
    <submittedName>
        <fullName evidence="3">Uncharacterized protein</fullName>
    </submittedName>
</protein>
<dbReference type="RefSeq" id="XP_014160898.1">
    <property type="nucleotide sequence ID" value="XM_014305423.1"/>
</dbReference>
<dbReference type="InterPro" id="IPR035992">
    <property type="entry name" value="Ricin_B-like_lectins"/>
</dbReference>
<dbReference type="Gene3D" id="2.80.10.50">
    <property type="match status" value="1"/>
</dbReference>
<organism evidence="3 4">
    <name type="scientific">Sphaeroforma arctica JP610</name>
    <dbReference type="NCBI Taxonomy" id="667725"/>
    <lineage>
        <taxon>Eukaryota</taxon>
        <taxon>Ichthyosporea</taxon>
        <taxon>Ichthyophonida</taxon>
        <taxon>Sphaeroforma</taxon>
    </lineage>
</organism>
<dbReference type="EMBL" id="KQ241627">
    <property type="protein sequence ID" value="KNC86996.1"/>
    <property type="molecule type" value="Genomic_DNA"/>
</dbReference>
<evidence type="ECO:0000313" key="4">
    <source>
        <dbReference type="Proteomes" id="UP000054560"/>
    </source>
</evidence>
<feature type="compositionally biased region" description="Low complexity" evidence="1">
    <location>
        <begin position="102"/>
        <end position="112"/>
    </location>
</feature>
<sequence length="302" mass="32846">MRVHVLAGAALCLLARDCSASTDATTEYYKMRNSIHSQCARMDPTNSSIYTGGCADPDMLYFHYNVTSRMFSTYNNLCLSVQNEVDIVLWNADGDGTEANATSTSTTVSSGSQGNQATSNAETSAQTSTNIITSTDTSATSSADASELGSDYQSLLNSFSRAVASRQSEDSAIAMATVTATETNTTAEAAQTSQDGDGLVSGQESQLMAFECNSTDTKQKFGVSEGIFGQLLSDYYQLCADVEHQHYNARVILWTCKDINNYKAPNQQWYSYGYERNVTELNETYYERDQGVNVLWPEVSAG</sequence>
<feature type="region of interest" description="Disordered" evidence="1">
    <location>
        <begin position="100"/>
        <end position="129"/>
    </location>
</feature>
<keyword evidence="4" id="KW-1185">Reference proteome</keyword>
<keyword evidence="2" id="KW-0732">Signal</keyword>
<evidence type="ECO:0000256" key="1">
    <source>
        <dbReference type="SAM" id="MobiDB-lite"/>
    </source>
</evidence>
<name>A0A0L0GDM9_9EUKA</name>
<feature type="chain" id="PRO_5005539217" evidence="2">
    <location>
        <begin position="21"/>
        <end position="302"/>
    </location>
</feature>
<feature type="signal peptide" evidence="2">
    <location>
        <begin position="1"/>
        <end position="20"/>
    </location>
</feature>
<dbReference type="Proteomes" id="UP000054560">
    <property type="component" value="Unassembled WGS sequence"/>
</dbReference>
<evidence type="ECO:0000313" key="3">
    <source>
        <dbReference type="EMBL" id="KNC86996.1"/>
    </source>
</evidence>
<dbReference type="AlphaFoldDB" id="A0A0L0GDM9"/>